<gene>
    <name evidence="5" type="ORF">ACFQHW_06405</name>
</gene>
<dbReference type="PANTHER" id="PTHR32114:SF2">
    <property type="entry name" value="ABC TRANSPORTER ABCH.3"/>
    <property type="match status" value="1"/>
</dbReference>
<evidence type="ECO:0000313" key="5">
    <source>
        <dbReference type="EMBL" id="MFC6315205.1"/>
    </source>
</evidence>
<name>A0ABW1UQR7_9LACO</name>
<keyword evidence="4" id="KW-0175">Coiled coil</keyword>
<feature type="coiled-coil region" evidence="4">
    <location>
        <begin position="295"/>
        <end position="350"/>
    </location>
</feature>
<organism evidence="5 6">
    <name type="scientific">Lapidilactobacillus achengensis</name>
    <dbReference type="NCBI Taxonomy" id="2486000"/>
    <lineage>
        <taxon>Bacteria</taxon>
        <taxon>Bacillati</taxon>
        <taxon>Bacillota</taxon>
        <taxon>Bacilli</taxon>
        <taxon>Lactobacillales</taxon>
        <taxon>Lactobacillaceae</taxon>
        <taxon>Lapidilactobacillus</taxon>
    </lineage>
</organism>
<comment type="similarity">
    <text evidence="1">Belongs to the SMC family. SbcC subfamily.</text>
</comment>
<evidence type="ECO:0000256" key="3">
    <source>
        <dbReference type="ARBA" id="ARBA00013368"/>
    </source>
</evidence>
<reference evidence="6" key="1">
    <citation type="journal article" date="2019" name="Int. J. Syst. Evol. Microbiol.">
        <title>The Global Catalogue of Microorganisms (GCM) 10K type strain sequencing project: providing services to taxonomists for standard genome sequencing and annotation.</title>
        <authorList>
            <consortium name="The Broad Institute Genomics Platform"/>
            <consortium name="The Broad Institute Genome Sequencing Center for Infectious Disease"/>
            <person name="Wu L."/>
            <person name="Ma J."/>
        </authorList>
    </citation>
    <scope>NUCLEOTIDE SEQUENCE [LARGE SCALE GENOMIC DNA]</scope>
    <source>
        <strain evidence="6">CCM 8897</strain>
    </source>
</reference>
<keyword evidence="6" id="KW-1185">Reference proteome</keyword>
<evidence type="ECO:0000313" key="6">
    <source>
        <dbReference type="Proteomes" id="UP001596310"/>
    </source>
</evidence>
<proteinExistence type="inferred from homology"/>
<protein>
    <recommendedName>
        <fullName evidence="3">Nuclease SbcCD subunit C</fullName>
    </recommendedName>
</protein>
<evidence type="ECO:0000256" key="1">
    <source>
        <dbReference type="ARBA" id="ARBA00006930"/>
    </source>
</evidence>
<accession>A0ABW1UQR7</accession>
<dbReference type="PANTHER" id="PTHR32114">
    <property type="entry name" value="ABC TRANSPORTER ABCH.3"/>
    <property type="match status" value="1"/>
</dbReference>
<dbReference type="InterPro" id="IPR027417">
    <property type="entry name" value="P-loop_NTPase"/>
</dbReference>
<dbReference type="Proteomes" id="UP001596310">
    <property type="component" value="Unassembled WGS sequence"/>
</dbReference>
<dbReference type="Gene3D" id="1.10.287.510">
    <property type="entry name" value="Helix hairpin bin"/>
    <property type="match status" value="1"/>
</dbReference>
<comment type="subunit">
    <text evidence="2">Heterodimer of SbcC and SbcD.</text>
</comment>
<comment type="caution">
    <text evidence="5">The sequence shown here is derived from an EMBL/GenBank/DDBJ whole genome shotgun (WGS) entry which is preliminary data.</text>
</comment>
<sequence length="646" mass="73073">MTVINLQSMTIHHFKGIKDFSFEPKGNDAAVLGQNASGKTTIFDAFTWLLFGKNSEESKAFHVKPLAAEGTELLGLEPEVTATLKIGAKNTVLKRVLKEVWTKPNGELKKVRKPDKTLLYVDDVPQKVKEYEEFINKIIDVDTFKALTNPAMFTNLKWDQQRAVLMQLISGLTDQDVINKHPELKDLSQLISDSTIEDQNKRINDQRRQIKRDIDALPARIDEATRAIPETVSTSPGDLEEMKATYQSEIDSRKAKITELRSVDTPTALYKQIAELKLQAVKDETKFGATNNLHVMETANKVTELRRQLSDATNNDEQLTADIFSTGQKIEGIEIKKESLLKEYHALKEQSFDESAKTCPTCHRELPDDEVAELIKHFNTEKSEKLEQIVAQGKQYKSELDELRINLGDLKRNEEQSISKVTELTKLNKKATSEYESAKRSLVEYKDSASCKETEAKIADLQNQINNQSASQINVTEIEHLNDEISQYAKSIADIETELAKYQAVRTQQARLAELEADDARLKAQYNELDKQSYLIERFMRAKITMTEDSINQKFSVVKFKLFENQKNGELKETCEATVNGVPFSDLNNAARINAGLDIINTLTDFYDMKAPIFIDNAESVNHLVETGSQQISLVVSEDKKLKVVA</sequence>
<evidence type="ECO:0000256" key="4">
    <source>
        <dbReference type="SAM" id="Coils"/>
    </source>
</evidence>
<dbReference type="RefSeq" id="WP_125598137.1">
    <property type="nucleotide sequence ID" value="NZ_JBHSSM010000016.1"/>
</dbReference>
<dbReference type="Gene3D" id="3.40.50.300">
    <property type="entry name" value="P-loop containing nucleotide triphosphate hydrolases"/>
    <property type="match status" value="1"/>
</dbReference>
<dbReference type="EMBL" id="JBHSSM010000016">
    <property type="protein sequence ID" value="MFC6315205.1"/>
    <property type="molecule type" value="Genomic_DNA"/>
</dbReference>
<dbReference type="SUPFAM" id="SSF75712">
    <property type="entry name" value="Rad50 coiled-coil Zn hook"/>
    <property type="match status" value="1"/>
</dbReference>
<dbReference type="SUPFAM" id="SSF52540">
    <property type="entry name" value="P-loop containing nucleoside triphosphate hydrolases"/>
    <property type="match status" value="1"/>
</dbReference>
<dbReference type="Pfam" id="PF13555">
    <property type="entry name" value="AAA_29"/>
    <property type="match status" value="1"/>
</dbReference>
<evidence type="ECO:0000256" key="2">
    <source>
        <dbReference type="ARBA" id="ARBA00011322"/>
    </source>
</evidence>
<feature type="coiled-coil region" evidence="4">
    <location>
        <begin position="386"/>
        <end position="532"/>
    </location>
</feature>